<dbReference type="OrthoDB" id="3424167at2"/>
<dbReference type="AlphaFoldDB" id="A0A563EQZ1"/>
<keyword evidence="2" id="KW-1185">Reference proteome</keyword>
<comment type="caution">
    <text evidence="1">The sequence shown here is derived from an EMBL/GenBank/DDBJ whole genome shotgun (WGS) entry which is preliminary data.</text>
</comment>
<accession>A0A563EQZ1</accession>
<evidence type="ECO:0000313" key="2">
    <source>
        <dbReference type="Proteomes" id="UP000316639"/>
    </source>
</evidence>
<gene>
    <name evidence="1" type="ORF">FKR81_22210</name>
</gene>
<dbReference type="EMBL" id="VOBR01000014">
    <property type="protein sequence ID" value="TWP49952.1"/>
    <property type="molecule type" value="Genomic_DNA"/>
</dbReference>
<dbReference type="Proteomes" id="UP000316639">
    <property type="component" value="Unassembled WGS sequence"/>
</dbReference>
<evidence type="ECO:0008006" key="3">
    <source>
        <dbReference type="Google" id="ProtNLM"/>
    </source>
</evidence>
<reference evidence="1 2" key="1">
    <citation type="submission" date="2019-07" db="EMBL/GenBank/DDBJ databases">
        <title>Lentzea xizangensis sp. nov., isolated from Qinghai-Tibetan Plateau Soils.</title>
        <authorList>
            <person name="Huang J."/>
        </authorList>
    </citation>
    <scope>NUCLEOTIDE SEQUENCE [LARGE SCALE GENOMIC DNA]</scope>
    <source>
        <strain evidence="1 2">FXJ1.1311</strain>
    </source>
</reference>
<proteinExistence type="predicted"/>
<evidence type="ECO:0000313" key="1">
    <source>
        <dbReference type="EMBL" id="TWP49952.1"/>
    </source>
</evidence>
<sequence length="287" mass="31452">MTQPATVRDLPPYRAVVVVDMKDYSRHPGAEQQQLTETIPVVLERAFGQAGRPEIWAARRFPDSTGDGYAVGFAPEVLPFLVGPFLDSLQRELEYRDQVLRSVSRSARMRMRVAITVGPLAEAEGDGDGTGDSRVEAHRLVDADEVRRLLDESDPDVTFVAAILSDRVHRDVIAAGYAPKPATEYVRTSVSVKSYRGEAFLHVPKPSDRLLEKGFGQQQVERAEEAAAAVGEPKHYNTHNEFSGTASGMVIQAGRVGNVHQTDNSVRQHVQGNNNTVSGRDIHGSGR</sequence>
<protein>
    <recommendedName>
        <fullName evidence="3">Guanylate cyclase domain-containing protein</fullName>
    </recommendedName>
</protein>
<dbReference type="RefSeq" id="WP_146354052.1">
    <property type="nucleotide sequence ID" value="NZ_VOBR01000014.1"/>
</dbReference>
<organism evidence="1 2">
    <name type="scientific">Lentzea tibetensis</name>
    <dbReference type="NCBI Taxonomy" id="2591470"/>
    <lineage>
        <taxon>Bacteria</taxon>
        <taxon>Bacillati</taxon>
        <taxon>Actinomycetota</taxon>
        <taxon>Actinomycetes</taxon>
        <taxon>Pseudonocardiales</taxon>
        <taxon>Pseudonocardiaceae</taxon>
        <taxon>Lentzea</taxon>
    </lineage>
</organism>
<name>A0A563EQZ1_9PSEU</name>